<dbReference type="InterPro" id="IPR023198">
    <property type="entry name" value="PGP-like_dom2"/>
</dbReference>
<dbReference type="SFLD" id="SFLDG01129">
    <property type="entry name" value="C1.5:_HAD__Beta-PGM__Phosphata"/>
    <property type="match status" value="1"/>
</dbReference>
<dbReference type="Gene3D" id="1.10.150.240">
    <property type="entry name" value="Putative phosphatase, domain 2"/>
    <property type="match status" value="1"/>
</dbReference>
<dbReference type="EMBL" id="FUWY01000007">
    <property type="protein sequence ID" value="SJZ93883.1"/>
    <property type="molecule type" value="Genomic_DNA"/>
</dbReference>
<name>A0A1T4PQS3_9FIRM</name>
<dbReference type="SUPFAM" id="SSF56784">
    <property type="entry name" value="HAD-like"/>
    <property type="match status" value="1"/>
</dbReference>
<organism evidence="1 2">
    <name type="scientific">Anaerorhabdus furcosa</name>
    <dbReference type="NCBI Taxonomy" id="118967"/>
    <lineage>
        <taxon>Bacteria</taxon>
        <taxon>Bacillati</taxon>
        <taxon>Bacillota</taxon>
        <taxon>Erysipelotrichia</taxon>
        <taxon>Erysipelotrichales</taxon>
        <taxon>Erysipelotrichaceae</taxon>
        <taxon>Anaerorhabdus</taxon>
    </lineage>
</organism>
<gene>
    <name evidence="1" type="ORF">SAMN02745191_2111</name>
</gene>
<dbReference type="NCBIfam" id="TIGR01549">
    <property type="entry name" value="HAD-SF-IA-v1"/>
    <property type="match status" value="1"/>
</dbReference>
<dbReference type="PANTHER" id="PTHR43434">
    <property type="entry name" value="PHOSPHOGLYCOLATE PHOSPHATASE"/>
    <property type="match status" value="1"/>
</dbReference>
<keyword evidence="2" id="KW-1185">Reference proteome</keyword>
<sequence>MKYKNVIWDFDGTLFDSYPAMVESFHLALKEFNIDESLELIESLMKISVSTATDYITKKYNCSSFISRFNEIRKNIENDKCAPYPDTYKTCEAIVNQGGKNFIFTHRGSSTFELLVKYNLDTLFTKCITKENGFDRKPSPDGIEYLVTKYKLDKSETIMVGDRELDILSGFNAGINTCFYNNENKPPISIATLTITNLFEITLVDSICFNQPIVLKN</sequence>
<dbReference type="InterPro" id="IPR006439">
    <property type="entry name" value="HAD-SF_hydro_IA"/>
</dbReference>
<dbReference type="SFLD" id="SFLDS00003">
    <property type="entry name" value="Haloacid_Dehalogenase"/>
    <property type="match status" value="1"/>
</dbReference>
<evidence type="ECO:0000313" key="1">
    <source>
        <dbReference type="EMBL" id="SJZ93883.1"/>
    </source>
</evidence>
<dbReference type="STRING" id="118967.SAMN02745191_2111"/>
<dbReference type="GO" id="GO:0006281">
    <property type="term" value="P:DNA repair"/>
    <property type="evidence" value="ECO:0007669"/>
    <property type="project" value="TreeGrafter"/>
</dbReference>
<accession>A0A1T4PQS3</accession>
<dbReference type="InterPro" id="IPR041492">
    <property type="entry name" value="HAD_2"/>
</dbReference>
<dbReference type="Pfam" id="PF13419">
    <property type="entry name" value="HAD_2"/>
    <property type="match status" value="1"/>
</dbReference>
<dbReference type="PANTHER" id="PTHR43434:SF25">
    <property type="entry name" value="PHOSPHOGLYCOLATE PHOSPHATASE"/>
    <property type="match status" value="1"/>
</dbReference>
<dbReference type="GO" id="GO:0005829">
    <property type="term" value="C:cytosol"/>
    <property type="evidence" value="ECO:0007669"/>
    <property type="project" value="TreeGrafter"/>
</dbReference>
<dbReference type="Gene3D" id="3.40.50.1000">
    <property type="entry name" value="HAD superfamily/HAD-like"/>
    <property type="match status" value="1"/>
</dbReference>
<dbReference type="OrthoDB" id="9807630at2"/>
<evidence type="ECO:0000313" key="2">
    <source>
        <dbReference type="Proteomes" id="UP000243297"/>
    </source>
</evidence>
<dbReference type="InterPro" id="IPR023214">
    <property type="entry name" value="HAD_sf"/>
</dbReference>
<dbReference type="GO" id="GO:0008967">
    <property type="term" value="F:phosphoglycolate phosphatase activity"/>
    <property type="evidence" value="ECO:0007669"/>
    <property type="project" value="TreeGrafter"/>
</dbReference>
<dbReference type="AlphaFoldDB" id="A0A1T4PQS3"/>
<reference evidence="2" key="1">
    <citation type="submission" date="2017-02" db="EMBL/GenBank/DDBJ databases">
        <authorList>
            <person name="Varghese N."/>
            <person name="Submissions S."/>
        </authorList>
    </citation>
    <scope>NUCLEOTIDE SEQUENCE [LARGE SCALE GENOMIC DNA]</scope>
    <source>
        <strain evidence="2">ATCC 25662</strain>
    </source>
</reference>
<dbReference type="InterPro" id="IPR036412">
    <property type="entry name" value="HAD-like_sf"/>
</dbReference>
<dbReference type="Proteomes" id="UP000243297">
    <property type="component" value="Unassembled WGS sequence"/>
</dbReference>
<dbReference type="RefSeq" id="WP_159443782.1">
    <property type="nucleotide sequence ID" value="NZ_FUWY01000007.1"/>
</dbReference>
<proteinExistence type="predicted"/>
<protein>
    <submittedName>
        <fullName evidence="1">Haloacid dehalogenase superfamily, subfamily IA, variant 1 with third motif having Dx(3-4)D or Dx(3-4)E</fullName>
    </submittedName>
</protein>
<dbReference type="InterPro" id="IPR050155">
    <property type="entry name" value="HAD-like_hydrolase_sf"/>
</dbReference>